<dbReference type="InterPro" id="IPR029060">
    <property type="entry name" value="PIN-like_dom_sf"/>
</dbReference>
<gene>
    <name evidence="7" type="primary">vapC</name>
    <name evidence="9" type="ORF">AB8998_27315</name>
</gene>
<dbReference type="InterPro" id="IPR006226">
    <property type="entry name" value="Mtu_PIN"/>
</dbReference>
<evidence type="ECO:0000313" key="10">
    <source>
        <dbReference type="Proteomes" id="UP001564760"/>
    </source>
</evidence>
<evidence type="ECO:0000259" key="8">
    <source>
        <dbReference type="Pfam" id="PF01850"/>
    </source>
</evidence>
<dbReference type="HAMAP" id="MF_00265">
    <property type="entry name" value="VapC_Nob1"/>
    <property type="match status" value="1"/>
</dbReference>
<dbReference type="CDD" id="cd18678">
    <property type="entry name" value="PIN_MtVapC25_VapC33-like"/>
    <property type="match status" value="1"/>
</dbReference>
<protein>
    <recommendedName>
        <fullName evidence="7">Ribonuclease VapC</fullName>
        <shortName evidence="7">RNase VapC</shortName>
        <ecNumber evidence="7">3.1.-.-</ecNumber>
    </recommendedName>
    <alternativeName>
        <fullName evidence="7">Toxin VapC</fullName>
    </alternativeName>
</protein>
<keyword evidence="6 7" id="KW-0460">Magnesium</keyword>
<dbReference type="NCBIfam" id="TIGR00028">
    <property type="entry name" value="Mtu_PIN_fam"/>
    <property type="match status" value="1"/>
</dbReference>
<evidence type="ECO:0000256" key="5">
    <source>
        <dbReference type="ARBA" id="ARBA00022801"/>
    </source>
</evidence>
<comment type="function">
    <text evidence="7">Toxic component of a toxin-antitoxin (TA) system. An RNase.</text>
</comment>
<keyword evidence="3 7" id="KW-0540">Nuclease</keyword>
<feature type="binding site" evidence="7">
    <location>
        <position position="5"/>
    </location>
    <ligand>
        <name>Mg(2+)</name>
        <dbReference type="ChEBI" id="CHEBI:18420"/>
    </ligand>
</feature>
<keyword evidence="2 7" id="KW-1277">Toxin-antitoxin system</keyword>
<keyword evidence="4 7" id="KW-0479">Metal-binding</keyword>
<dbReference type="EMBL" id="JBGEDP010000001">
    <property type="protein sequence ID" value="MEY8018411.1"/>
    <property type="molecule type" value="Genomic_DNA"/>
</dbReference>
<comment type="similarity">
    <text evidence="7">Belongs to the PINc/VapC protein family.</text>
</comment>
<keyword evidence="10" id="KW-1185">Reference proteome</keyword>
<comment type="caution">
    <text evidence="9">The sequence shown here is derived from an EMBL/GenBank/DDBJ whole genome shotgun (WGS) entry which is preliminary data.</text>
</comment>
<comment type="cofactor">
    <cofactor evidence="1 7">
        <name>Mg(2+)</name>
        <dbReference type="ChEBI" id="CHEBI:18420"/>
    </cofactor>
</comment>
<evidence type="ECO:0000256" key="1">
    <source>
        <dbReference type="ARBA" id="ARBA00001946"/>
    </source>
</evidence>
<feature type="binding site" evidence="7">
    <location>
        <position position="108"/>
    </location>
    <ligand>
        <name>Mg(2+)</name>
        <dbReference type="ChEBI" id="CHEBI:18420"/>
    </ligand>
</feature>
<keyword evidence="5 7" id="KW-0378">Hydrolase</keyword>
<evidence type="ECO:0000256" key="7">
    <source>
        <dbReference type="HAMAP-Rule" id="MF_00265"/>
    </source>
</evidence>
<keyword evidence="7" id="KW-0800">Toxin</keyword>
<accession>A0ABV4C794</accession>
<evidence type="ECO:0000256" key="2">
    <source>
        <dbReference type="ARBA" id="ARBA00022649"/>
    </source>
</evidence>
<organism evidence="9 10">
    <name type="scientific">Mycobacterium servetii</name>
    <dbReference type="NCBI Taxonomy" id="3237418"/>
    <lineage>
        <taxon>Bacteria</taxon>
        <taxon>Bacillati</taxon>
        <taxon>Actinomycetota</taxon>
        <taxon>Actinomycetes</taxon>
        <taxon>Mycobacteriales</taxon>
        <taxon>Mycobacteriaceae</taxon>
        <taxon>Mycobacterium</taxon>
    </lineage>
</organism>
<name>A0ABV4C794_9MYCO</name>
<evidence type="ECO:0000256" key="3">
    <source>
        <dbReference type="ARBA" id="ARBA00022722"/>
    </source>
</evidence>
<dbReference type="InterPro" id="IPR022907">
    <property type="entry name" value="VapC_family"/>
</dbReference>
<dbReference type="Proteomes" id="UP001564760">
    <property type="component" value="Unassembled WGS sequence"/>
</dbReference>
<sequence length="145" mass="15891">MLLLDVNVLLAAHRGDHPQHDGVRPWFDRLLAGDDQFTVPNVVWASFLRLATNRRIFEIPTPRDEAFAFIDAVVAQPHHLPTGPGPRHLALLRRACEEADASGDLIPDAVLAALAVEHHCDVATLDRDFARFASLRAVRPGAGPS</sequence>
<dbReference type="Pfam" id="PF01850">
    <property type="entry name" value="PIN"/>
    <property type="match status" value="1"/>
</dbReference>
<proteinExistence type="inferred from homology"/>
<dbReference type="EC" id="3.1.-.-" evidence="7"/>
<dbReference type="InterPro" id="IPR002716">
    <property type="entry name" value="PIN_dom"/>
</dbReference>
<feature type="domain" description="PIN" evidence="8">
    <location>
        <begin position="3"/>
        <end position="133"/>
    </location>
</feature>
<evidence type="ECO:0000313" key="9">
    <source>
        <dbReference type="EMBL" id="MEY8018411.1"/>
    </source>
</evidence>
<evidence type="ECO:0000256" key="4">
    <source>
        <dbReference type="ARBA" id="ARBA00022723"/>
    </source>
</evidence>
<dbReference type="Gene3D" id="3.40.50.1010">
    <property type="entry name" value="5'-nuclease"/>
    <property type="match status" value="1"/>
</dbReference>
<dbReference type="RefSeq" id="WP_369741031.1">
    <property type="nucleotide sequence ID" value="NZ_JBGEDP010000001.1"/>
</dbReference>
<reference evidence="9 10" key="1">
    <citation type="submission" date="2024-08" db="EMBL/GenBank/DDBJ databases">
        <title>Mycobacterium servetensis sp. nov., a novel rapid-growing mycobacterial species recovered from a human patient in Zaragoza, Spain.</title>
        <authorList>
            <person name="Tristancho-Baro A.I."/>
            <person name="Buenestado-Serrano S."/>
            <person name="Garcia De Viedma D."/>
            <person name="Milagro-Beamonte A."/>
            <person name="Burillo N."/>
            <person name="Sanz S."/>
            <person name="Lopez-Calleja A.I."/>
            <person name="Penas-Utrilla D."/>
            <person name="Guardingo M."/>
            <person name="Garcia M.J."/>
            <person name="Vinuelas-Bayon J."/>
        </authorList>
    </citation>
    <scope>NUCLEOTIDE SEQUENCE [LARGE SCALE GENOMIC DNA]</scope>
    <source>
        <strain evidence="10">HUMS_12744610</strain>
    </source>
</reference>
<evidence type="ECO:0000256" key="6">
    <source>
        <dbReference type="ARBA" id="ARBA00022842"/>
    </source>
</evidence>
<dbReference type="SUPFAM" id="SSF88723">
    <property type="entry name" value="PIN domain-like"/>
    <property type="match status" value="1"/>
</dbReference>